<keyword evidence="1" id="KW-0732">Signal</keyword>
<feature type="signal peptide" evidence="1">
    <location>
        <begin position="1"/>
        <end position="21"/>
    </location>
</feature>
<dbReference type="Proteomes" id="UP000323632">
    <property type="component" value="Unassembled WGS sequence"/>
</dbReference>
<evidence type="ECO:0008006" key="4">
    <source>
        <dbReference type="Google" id="ProtNLM"/>
    </source>
</evidence>
<gene>
    <name evidence="2" type="ORF">F0919_10490</name>
</gene>
<evidence type="ECO:0000313" key="2">
    <source>
        <dbReference type="EMBL" id="KAA5535017.1"/>
    </source>
</evidence>
<protein>
    <recommendedName>
        <fullName evidence="4">Lipoprotein</fullName>
    </recommendedName>
</protein>
<feature type="chain" id="PRO_5024430831" description="Lipoprotein" evidence="1">
    <location>
        <begin position="22"/>
        <end position="97"/>
    </location>
</feature>
<evidence type="ECO:0000313" key="3">
    <source>
        <dbReference type="Proteomes" id="UP000323632"/>
    </source>
</evidence>
<keyword evidence="3" id="KW-1185">Reference proteome</keyword>
<evidence type="ECO:0000256" key="1">
    <source>
        <dbReference type="SAM" id="SignalP"/>
    </source>
</evidence>
<proteinExistence type="predicted"/>
<name>A0A5M6CJ15_9BACT</name>
<comment type="caution">
    <text evidence="2">The sequence shown here is derived from an EMBL/GenBank/DDBJ whole genome shotgun (WGS) entry which is preliminary data.</text>
</comment>
<accession>A0A5M6CJ15</accession>
<dbReference type="EMBL" id="VWSH01000002">
    <property type="protein sequence ID" value="KAA5535017.1"/>
    <property type="molecule type" value="Genomic_DNA"/>
</dbReference>
<reference evidence="2 3" key="1">
    <citation type="submission" date="2019-09" db="EMBL/GenBank/DDBJ databases">
        <title>Genome sequence and assembly of Taibaiella sp.</title>
        <authorList>
            <person name="Chhetri G."/>
        </authorList>
    </citation>
    <scope>NUCLEOTIDE SEQUENCE [LARGE SCALE GENOMIC DNA]</scope>
    <source>
        <strain evidence="2 3">KVB11</strain>
    </source>
</reference>
<sequence length="97" mass="10680">MKKILIVVVSSYLVLTSCSKATNKNAIVVRDCTGTYLQIDGKDYQVCNLEKVAAFQDRTAVTATYKKLAECNGSAKDAIVCMMLHSNEGWIEVTDIK</sequence>
<organism evidence="2 3">
    <name type="scientific">Taibaiella lutea</name>
    <dbReference type="NCBI Taxonomy" id="2608001"/>
    <lineage>
        <taxon>Bacteria</taxon>
        <taxon>Pseudomonadati</taxon>
        <taxon>Bacteroidota</taxon>
        <taxon>Chitinophagia</taxon>
        <taxon>Chitinophagales</taxon>
        <taxon>Chitinophagaceae</taxon>
        <taxon>Taibaiella</taxon>
    </lineage>
</organism>
<dbReference type="AlphaFoldDB" id="A0A5M6CJ15"/>
<dbReference type="RefSeq" id="WP_150032696.1">
    <property type="nucleotide sequence ID" value="NZ_VWSH01000002.1"/>
</dbReference>
<dbReference type="PROSITE" id="PS51257">
    <property type="entry name" value="PROKAR_LIPOPROTEIN"/>
    <property type="match status" value="1"/>
</dbReference>